<evidence type="ECO:0000313" key="5">
    <source>
        <dbReference type="Proteomes" id="UP000002601"/>
    </source>
</evidence>
<name>C6C0E6_MARSD</name>
<keyword evidence="5" id="KW-1185">Reference proteome</keyword>
<comment type="function">
    <text evidence="1">Required for the efficient initiation of filament assembly.</text>
</comment>
<dbReference type="Proteomes" id="UP000002601">
    <property type="component" value="Chromosome"/>
</dbReference>
<dbReference type="OrthoDB" id="5453528at2"/>
<dbReference type="InterPro" id="IPR007809">
    <property type="entry name" value="FlgN-like"/>
</dbReference>
<evidence type="ECO:0000256" key="1">
    <source>
        <dbReference type="ARBA" id="ARBA00002397"/>
    </source>
</evidence>
<organism evidence="4 5">
    <name type="scientific">Maridesulfovibrio salexigens (strain ATCC 14822 / DSM 2638 / NCIMB 8403 / VKM B-1763)</name>
    <name type="common">Desulfovibrio salexigens</name>
    <dbReference type="NCBI Taxonomy" id="526222"/>
    <lineage>
        <taxon>Bacteria</taxon>
        <taxon>Pseudomonadati</taxon>
        <taxon>Thermodesulfobacteriota</taxon>
        <taxon>Desulfovibrionia</taxon>
        <taxon>Desulfovibrionales</taxon>
        <taxon>Desulfovibrionaceae</taxon>
        <taxon>Maridesulfovibrio</taxon>
    </lineage>
</organism>
<dbReference type="GO" id="GO:0044780">
    <property type="term" value="P:bacterial-type flagellum assembly"/>
    <property type="evidence" value="ECO:0007669"/>
    <property type="project" value="InterPro"/>
</dbReference>
<dbReference type="SUPFAM" id="SSF140566">
    <property type="entry name" value="FlgN-like"/>
    <property type="match status" value="1"/>
</dbReference>
<reference evidence="4 5" key="1">
    <citation type="submission" date="2009-06" db="EMBL/GenBank/DDBJ databases">
        <title>Complete sequence of Desulfovibrio salexigens DSM 2638.</title>
        <authorList>
            <consortium name="US DOE Joint Genome Institute"/>
            <person name="Lucas S."/>
            <person name="Copeland A."/>
            <person name="Lapidus A."/>
            <person name="Glavina del Rio T."/>
            <person name="Tice H."/>
            <person name="Bruce D."/>
            <person name="Goodwin L."/>
            <person name="Pitluck S."/>
            <person name="Munk A.C."/>
            <person name="Brettin T."/>
            <person name="Detter J.C."/>
            <person name="Han C."/>
            <person name="Tapia R."/>
            <person name="Larimer F."/>
            <person name="Land M."/>
            <person name="Hauser L."/>
            <person name="Kyrpides N."/>
            <person name="Anderson I."/>
            <person name="Wall J.D."/>
            <person name="Arkin A.P."/>
            <person name="Dehal P."/>
            <person name="Chivian D."/>
            <person name="Giles B."/>
            <person name="Hazen T.C."/>
        </authorList>
    </citation>
    <scope>NUCLEOTIDE SEQUENCE [LARGE SCALE GENOMIC DNA]</scope>
    <source>
        <strain evidence="5">ATCC 14822 / DSM 2638 / NCIMB 8403 / VKM B-1763</strain>
    </source>
</reference>
<sequence length="159" mass="18069">MIKLIQANLDRQSKAVLLLSMLLQEEFSLLMNKDPHGVTGVELVIQELMRQISAERMSMRSFVQKFDPSAQRLGQILPAIEDGQRKEIEKLLSKIDELEQKCGVQATKNHQLAQALLEQSSSMLDFLHREITPKEKNVYSARGRYANPKPQASLINGRL</sequence>
<dbReference type="KEGG" id="dsa:Desal_1015"/>
<dbReference type="RefSeq" id="WP_015850899.1">
    <property type="nucleotide sequence ID" value="NC_012881.1"/>
</dbReference>
<comment type="similarity">
    <text evidence="2">Belongs to the FlgN family.</text>
</comment>
<dbReference type="Gene3D" id="1.20.58.300">
    <property type="entry name" value="FlgN-like"/>
    <property type="match status" value="1"/>
</dbReference>
<evidence type="ECO:0000256" key="2">
    <source>
        <dbReference type="ARBA" id="ARBA00007703"/>
    </source>
</evidence>
<dbReference type="HOGENOM" id="CLU_129197_0_0_7"/>
<protein>
    <submittedName>
        <fullName evidence="4">FlgN family protein</fullName>
    </submittedName>
</protein>
<dbReference type="InterPro" id="IPR036679">
    <property type="entry name" value="FlgN-like_sf"/>
</dbReference>
<gene>
    <name evidence="4" type="ordered locus">Desal_1015</name>
</gene>
<accession>C6C0E6</accession>
<dbReference type="Pfam" id="PF05130">
    <property type="entry name" value="FlgN"/>
    <property type="match status" value="1"/>
</dbReference>
<evidence type="ECO:0000313" key="4">
    <source>
        <dbReference type="EMBL" id="ACS79080.1"/>
    </source>
</evidence>
<dbReference type="AlphaFoldDB" id="C6C0E6"/>
<keyword evidence="3" id="KW-1005">Bacterial flagellum biogenesis</keyword>
<dbReference type="STRING" id="526222.Desal_1015"/>
<proteinExistence type="inferred from homology"/>
<dbReference type="eggNOG" id="ENOG5034BQG">
    <property type="taxonomic scope" value="Bacteria"/>
</dbReference>
<dbReference type="EMBL" id="CP001649">
    <property type="protein sequence ID" value="ACS79080.1"/>
    <property type="molecule type" value="Genomic_DNA"/>
</dbReference>
<evidence type="ECO:0000256" key="3">
    <source>
        <dbReference type="ARBA" id="ARBA00022795"/>
    </source>
</evidence>